<feature type="compositionally biased region" description="Low complexity" evidence="1">
    <location>
        <begin position="465"/>
        <end position="484"/>
    </location>
</feature>
<organism evidence="2 3">
    <name type="scientific">Blattamonas nauphoetae</name>
    <dbReference type="NCBI Taxonomy" id="2049346"/>
    <lineage>
        <taxon>Eukaryota</taxon>
        <taxon>Metamonada</taxon>
        <taxon>Preaxostyla</taxon>
        <taxon>Oxymonadida</taxon>
        <taxon>Blattamonas</taxon>
    </lineage>
</organism>
<evidence type="ECO:0000313" key="3">
    <source>
        <dbReference type="Proteomes" id="UP001281761"/>
    </source>
</evidence>
<protein>
    <submittedName>
        <fullName evidence="2">Uncharacterized protein</fullName>
    </submittedName>
</protein>
<evidence type="ECO:0000313" key="2">
    <source>
        <dbReference type="EMBL" id="KAK2958144.1"/>
    </source>
</evidence>
<keyword evidence="3" id="KW-1185">Reference proteome</keyword>
<dbReference type="Proteomes" id="UP001281761">
    <property type="component" value="Unassembled WGS sequence"/>
</dbReference>
<sequence length="557" mass="62123">MKVMETPTAELGLVINQMNRQCTLNDTLAEEEGRIGWTADGELCSAEIRVHFGRIQTNSPPTIACRLLSTNTTLRYSPTVDCILSISLDTPTFEFDVTAPPPSVSFEIENPEAVAYNYSLNEDVIADIRLGHSPDPCQRHCIPFMNWSEKKRETHIEKAVVFRSFVATVKLQPALHDNLKAKAVKFLESVEPKDKDSAKAFLNKFGRTTDESSTSFIQSILVLISSPNQIITSATMDMLQRLLQNCSTEILLFLVKADLVPQLVTTLNPLSLSFAEAVDIHTYLLSTIGRSLCLATPDGLRQLAIKERNGQQSVRETILKQVLVPSEKYVCHLCLNRFSIVDGDQSCYFLYVLAQFLRISPYHEPTMDFVHPVHTSVKFSNREIFISQQQNLINVSIVPRWERLEETTTGELDLFGEMQFAIKTGQSIDAKTEMAPCQLVHTFELNESVADCTSMKTPKSDAGDTPPTSSSTPKSATPSSPTLSEPIVVDTDHIASSWYLDEAEINSERINTAALKLADATSTLYVDCIEKLKPEFDSSGYMFFFTSVNSFIQISDI</sequence>
<gene>
    <name evidence="2" type="ORF">BLNAU_6848</name>
</gene>
<evidence type="ECO:0000256" key="1">
    <source>
        <dbReference type="SAM" id="MobiDB-lite"/>
    </source>
</evidence>
<accession>A0ABQ9Y356</accession>
<dbReference type="EMBL" id="JARBJD010000040">
    <property type="protein sequence ID" value="KAK2958144.1"/>
    <property type="molecule type" value="Genomic_DNA"/>
</dbReference>
<proteinExistence type="predicted"/>
<reference evidence="2 3" key="1">
    <citation type="journal article" date="2022" name="bioRxiv">
        <title>Genomics of Preaxostyla Flagellates Illuminates Evolutionary Transitions and the Path Towards Mitochondrial Loss.</title>
        <authorList>
            <person name="Novak L.V.F."/>
            <person name="Treitli S.C."/>
            <person name="Pyrih J."/>
            <person name="Halakuc P."/>
            <person name="Pipaliya S.V."/>
            <person name="Vacek V."/>
            <person name="Brzon O."/>
            <person name="Soukal P."/>
            <person name="Eme L."/>
            <person name="Dacks J.B."/>
            <person name="Karnkowska A."/>
            <person name="Elias M."/>
            <person name="Hampl V."/>
        </authorList>
    </citation>
    <scope>NUCLEOTIDE SEQUENCE [LARGE SCALE GENOMIC DNA]</scope>
    <source>
        <strain evidence="2">NAU3</strain>
        <tissue evidence="2">Gut</tissue>
    </source>
</reference>
<comment type="caution">
    <text evidence="2">The sequence shown here is derived from an EMBL/GenBank/DDBJ whole genome shotgun (WGS) entry which is preliminary data.</text>
</comment>
<feature type="region of interest" description="Disordered" evidence="1">
    <location>
        <begin position="454"/>
        <end position="486"/>
    </location>
</feature>
<name>A0ABQ9Y356_9EUKA</name>